<feature type="domain" description="Novel STAND NTPase 1" evidence="1">
    <location>
        <begin position="5"/>
        <end position="145"/>
    </location>
</feature>
<proteinExistence type="predicted"/>
<dbReference type="PANTHER" id="PTHR47691">
    <property type="entry name" value="REGULATOR-RELATED"/>
    <property type="match status" value="1"/>
</dbReference>
<keyword evidence="2" id="KW-0378">Hydrolase</keyword>
<dbReference type="EMBL" id="JARIHO010000079">
    <property type="protein sequence ID" value="KAJ7310068.1"/>
    <property type="molecule type" value="Genomic_DNA"/>
</dbReference>
<evidence type="ECO:0000259" key="1">
    <source>
        <dbReference type="Pfam" id="PF20703"/>
    </source>
</evidence>
<dbReference type="PRINTS" id="PR00364">
    <property type="entry name" value="DISEASERSIST"/>
</dbReference>
<gene>
    <name evidence="2" type="ORF">DFH08DRAFT_718889</name>
</gene>
<keyword evidence="3" id="KW-1185">Reference proteome</keyword>
<dbReference type="InterPro" id="IPR049052">
    <property type="entry name" value="nSTAND1"/>
</dbReference>
<dbReference type="SUPFAM" id="SSF52540">
    <property type="entry name" value="P-loop containing nucleoside triphosphate hydrolases"/>
    <property type="match status" value="1"/>
</dbReference>
<dbReference type="Proteomes" id="UP001218218">
    <property type="component" value="Unassembled WGS sequence"/>
</dbReference>
<dbReference type="PANTHER" id="PTHR47691:SF3">
    <property type="entry name" value="HTH-TYPE TRANSCRIPTIONAL REGULATOR RV0890C-RELATED"/>
    <property type="match status" value="1"/>
</dbReference>
<organism evidence="2 3">
    <name type="scientific">Mycena albidolilacea</name>
    <dbReference type="NCBI Taxonomy" id="1033008"/>
    <lineage>
        <taxon>Eukaryota</taxon>
        <taxon>Fungi</taxon>
        <taxon>Dikarya</taxon>
        <taxon>Basidiomycota</taxon>
        <taxon>Agaricomycotina</taxon>
        <taxon>Agaricomycetes</taxon>
        <taxon>Agaricomycetidae</taxon>
        <taxon>Agaricales</taxon>
        <taxon>Marasmiineae</taxon>
        <taxon>Mycenaceae</taxon>
        <taxon>Mycena</taxon>
    </lineage>
</organism>
<reference evidence="2" key="1">
    <citation type="submission" date="2023-03" db="EMBL/GenBank/DDBJ databases">
        <title>Massive genome expansion in bonnet fungi (Mycena s.s.) driven by repeated elements and novel gene families across ecological guilds.</title>
        <authorList>
            <consortium name="Lawrence Berkeley National Laboratory"/>
            <person name="Harder C.B."/>
            <person name="Miyauchi S."/>
            <person name="Viragh M."/>
            <person name="Kuo A."/>
            <person name="Thoen E."/>
            <person name="Andreopoulos B."/>
            <person name="Lu D."/>
            <person name="Skrede I."/>
            <person name="Drula E."/>
            <person name="Henrissat B."/>
            <person name="Morin E."/>
            <person name="Kohler A."/>
            <person name="Barry K."/>
            <person name="LaButti K."/>
            <person name="Morin E."/>
            <person name="Salamov A."/>
            <person name="Lipzen A."/>
            <person name="Mereny Z."/>
            <person name="Hegedus B."/>
            <person name="Baldrian P."/>
            <person name="Stursova M."/>
            <person name="Weitz H."/>
            <person name="Taylor A."/>
            <person name="Grigoriev I.V."/>
            <person name="Nagy L.G."/>
            <person name="Martin F."/>
            <person name="Kauserud H."/>
        </authorList>
    </citation>
    <scope>NUCLEOTIDE SEQUENCE</scope>
    <source>
        <strain evidence="2">CBHHK002</strain>
    </source>
</reference>
<evidence type="ECO:0000313" key="3">
    <source>
        <dbReference type="Proteomes" id="UP001218218"/>
    </source>
</evidence>
<protein>
    <submittedName>
        <fullName evidence="2">P-loop containing nucleoside triphosphate hydrolase protein</fullName>
    </submittedName>
</protein>
<comment type="caution">
    <text evidence="2">The sequence shown here is derived from an EMBL/GenBank/DDBJ whole genome shotgun (WGS) entry which is preliminary data.</text>
</comment>
<evidence type="ECO:0000313" key="2">
    <source>
        <dbReference type="EMBL" id="KAJ7310068.1"/>
    </source>
</evidence>
<dbReference type="InterPro" id="IPR027417">
    <property type="entry name" value="P-loop_NTPase"/>
</dbReference>
<name>A0AAD7EBT0_9AGAR</name>
<dbReference type="Pfam" id="PF20703">
    <property type="entry name" value="nSTAND1"/>
    <property type="match status" value="1"/>
</dbReference>
<sequence>MLPSEPKIFHGRESEVSDILDLLKAKTPRIAILGAGGMGKSSIARVLLHHPAITATYQQNRFFIGCGSTTTKLELVSLIGTHIGLKLGKDPIQEVLKHLSNNPPSLLILDELEMLWESAESRGDIEELLSLLTDINHLALMITMRGAERPAKVQWTRPFLLPLKPLDQKAARLTFTDIADDRHDLDEVDKILSLTDNMPLAINLLAHLVDSEGCSNVLLRWEKEKTSVISEGFDKRSNLNLSISLSLSSSRIKLLPQSQELLSLLGMLPDGLSDVDLVQSKLPLKHPLKCKAVLMSTALAYSDENKQLKVLMPIREYIQQYQRPEDQLVHTLLKHFQDLLHLFVQYLGTESSPSTVRRIKSNFANIQNLLRWGLQGKHTHLLDNIRSVCHLNRFTRATNQGSAHLIGEIQHPLPHLGDQQLQLYVITELLRLSNYPVHDPEALIARGLEYCEHIDDPKLKCMFNAQ</sequence>
<dbReference type="GO" id="GO:0016787">
    <property type="term" value="F:hydrolase activity"/>
    <property type="evidence" value="ECO:0007669"/>
    <property type="project" value="UniProtKB-KW"/>
</dbReference>
<accession>A0AAD7EBT0</accession>
<dbReference type="AlphaFoldDB" id="A0AAD7EBT0"/>
<dbReference type="Gene3D" id="3.40.50.300">
    <property type="entry name" value="P-loop containing nucleotide triphosphate hydrolases"/>
    <property type="match status" value="1"/>
</dbReference>